<dbReference type="Pfam" id="PF25969">
    <property type="entry name" value="NUDT9_N"/>
    <property type="match status" value="1"/>
</dbReference>
<dbReference type="PANTHER" id="PTHR13030:SF8">
    <property type="entry name" value="ADP-RIBOSE PYROPHOSPHATASE, MITOCHONDRIAL"/>
    <property type="match status" value="1"/>
</dbReference>
<dbReference type="FunCoup" id="H2XX63">
    <property type="interactions" value="1"/>
</dbReference>
<dbReference type="AlphaFoldDB" id="H2XX63"/>
<dbReference type="HOGENOM" id="CLU_067226_0_0_1"/>
<sequence>MLETNLSQQTHLLELIASALHVKPSKADHTNILPVQQQPQSAPKSNQAEKSRKSISKSSTPAVKPPSDEPPLHIKSRTAAYPDSSIQRFVVPDDMVPWNVSFPDYKPPHYTAPSVAIQPSWADPHVEGSNAMIAFPFNEYDKKRNVDRKSYMGNYDVVSGLPRNPRGRTGLTGRGLLGRYGPNHAADPIVTRWERDEHGNVIIIRGKPVLEFVAICRKDTGEWAIPGGMVDPGEYVTETLKREFTEEVLIDIDDAERTETSFLIQKLFNSGVEVYKGYSDDHRNTDVAWIETRAFNFHDNDGSAFGKVMLHPGEETTGVQWRRIDQSTKLFASHFQFLEAVAKKHNAHF</sequence>
<dbReference type="Pfam" id="PF00293">
    <property type="entry name" value="NUDIX"/>
    <property type="match status" value="1"/>
</dbReference>
<evidence type="ECO:0000313" key="4">
    <source>
        <dbReference type="Proteomes" id="UP000008144"/>
    </source>
</evidence>
<dbReference type="Gene3D" id="3.90.79.10">
    <property type="entry name" value="Nucleoside Triphosphate Pyrophosphohydrolase"/>
    <property type="match status" value="1"/>
</dbReference>
<dbReference type="InterPro" id="IPR000086">
    <property type="entry name" value="NUDIX_hydrolase_dom"/>
</dbReference>
<dbReference type="OMA" id="TRWERDE"/>
<feature type="region of interest" description="Disordered" evidence="1">
    <location>
        <begin position="33"/>
        <end position="79"/>
    </location>
</feature>
<reference evidence="3" key="4">
    <citation type="submission" date="2025-09" db="UniProtKB">
        <authorList>
            <consortium name="Ensembl"/>
        </authorList>
    </citation>
    <scope>IDENTIFICATION</scope>
</reference>
<organism evidence="3 4">
    <name type="scientific">Ciona intestinalis</name>
    <name type="common">Transparent sea squirt</name>
    <name type="synonym">Ascidia intestinalis</name>
    <dbReference type="NCBI Taxonomy" id="7719"/>
    <lineage>
        <taxon>Eukaryota</taxon>
        <taxon>Metazoa</taxon>
        <taxon>Chordata</taxon>
        <taxon>Tunicata</taxon>
        <taxon>Ascidiacea</taxon>
        <taxon>Phlebobranchia</taxon>
        <taxon>Cionidae</taxon>
        <taxon>Ciona</taxon>
    </lineage>
</organism>
<dbReference type="InParanoid" id="H2XX63"/>
<protein>
    <recommendedName>
        <fullName evidence="2">Nudix hydrolase domain-containing protein</fullName>
    </recommendedName>
</protein>
<reference evidence="4" key="1">
    <citation type="journal article" date="2002" name="Science">
        <title>The draft genome of Ciona intestinalis: insights into chordate and vertebrate origins.</title>
        <authorList>
            <person name="Dehal P."/>
            <person name="Satou Y."/>
            <person name="Campbell R.K."/>
            <person name="Chapman J."/>
            <person name="Degnan B."/>
            <person name="De Tomaso A."/>
            <person name="Davidson B."/>
            <person name="Di Gregorio A."/>
            <person name="Gelpke M."/>
            <person name="Goodstein D.M."/>
            <person name="Harafuji N."/>
            <person name="Hastings K.E."/>
            <person name="Ho I."/>
            <person name="Hotta K."/>
            <person name="Huang W."/>
            <person name="Kawashima T."/>
            <person name="Lemaire P."/>
            <person name="Martinez D."/>
            <person name="Meinertzhagen I.A."/>
            <person name="Necula S."/>
            <person name="Nonaka M."/>
            <person name="Putnam N."/>
            <person name="Rash S."/>
            <person name="Saiga H."/>
            <person name="Satake M."/>
            <person name="Terry A."/>
            <person name="Yamada L."/>
            <person name="Wang H.G."/>
            <person name="Awazu S."/>
            <person name="Azumi K."/>
            <person name="Boore J."/>
            <person name="Branno M."/>
            <person name="Chin-Bow S."/>
            <person name="DeSantis R."/>
            <person name="Doyle S."/>
            <person name="Francino P."/>
            <person name="Keys D.N."/>
            <person name="Haga S."/>
            <person name="Hayashi H."/>
            <person name="Hino K."/>
            <person name="Imai K.S."/>
            <person name="Inaba K."/>
            <person name="Kano S."/>
            <person name="Kobayashi K."/>
            <person name="Kobayashi M."/>
            <person name="Lee B.I."/>
            <person name="Makabe K.W."/>
            <person name="Manohar C."/>
            <person name="Matassi G."/>
            <person name="Medina M."/>
            <person name="Mochizuki Y."/>
            <person name="Mount S."/>
            <person name="Morishita T."/>
            <person name="Miura S."/>
            <person name="Nakayama A."/>
            <person name="Nishizaka S."/>
            <person name="Nomoto H."/>
            <person name="Ohta F."/>
            <person name="Oishi K."/>
            <person name="Rigoutsos I."/>
            <person name="Sano M."/>
            <person name="Sasaki A."/>
            <person name="Sasakura Y."/>
            <person name="Shoguchi E."/>
            <person name="Shin-i T."/>
            <person name="Spagnuolo A."/>
            <person name="Stainier D."/>
            <person name="Suzuki M.M."/>
            <person name="Tassy O."/>
            <person name="Takatori N."/>
            <person name="Tokuoka M."/>
            <person name="Yagi K."/>
            <person name="Yoshizaki F."/>
            <person name="Wada S."/>
            <person name="Zhang C."/>
            <person name="Hyatt P.D."/>
            <person name="Larimer F."/>
            <person name="Detter C."/>
            <person name="Doggett N."/>
            <person name="Glavina T."/>
            <person name="Hawkins T."/>
            <person name="Richardson P."/>
            <person name="Lucas S."/>
            <person name="Kohara Y."/>
            <person name="Levine M."/>
            <person name="Satoh N."/>
            <person name="Rokhsar D.S."/>
        </authorList>
    </citation>
    <scope>NUCLEOTIDE SEQUENCE [LARGE SCALE GENOMIC DNA]</scope>
</reference>
<dbReference type="STRING" id="7719.ENSCINP00000034247"/>
<dbReference type="InterPro" id="IPR015797">
    <property type="entry name" value="NUDIX_hydrolase-like_dom_sf"/>
</dbReference>
<name>H2XX63_CIOIN</name>
<dbReference type="SUPFAM" id="SSF55811">
    <property type="entry name" value="Nudix"/>
    <property type="match status" value="1"/>
</dbReference>
<dbReference type="PROSITE" id="PS51462">
    <property type="entry name" value="NUDIX"/>
    <property type="match status" value="1"/>
</dbReference>
<dbReference type="CDD" id="cd03670">
    <property type="entry name" value="NUDIX_ADPRase_Nudt9"/>
    <property type="match status" value="1"/>
</dbReference>
<reference evidence="3" key="3">
    <citation type="submission" date="2025-08" db="UniProtKB">
        <authorList>
            <consortium name="Ensembl"/>
        </authorList>
    </citation>
    <scope>IDENTIFICATION</scope>
</reference>
<proteinExistence type="predicted"/>
<dbReference type="PANTHER" id="PTHR13030">
    <property type="entry name" value="NUDIX HYDROLASE"/>
    <property type="match status" value="1"/>
</dbReference>
<dbReference type="EMBL" id="EAAA01000778">
    <property type="status" value="NOT_ANNOTATED_CDS"/>
    <property type="molecule type" value="Genomic_DNA"/>
</dbReference>
<evidence type="ECO:0000313" key="3">
    <source>
        <dbReference type="Ensembl" id="ENSCINP00000034247.1"/>
    </source>
</evidence>
<dbReference type="Ensembl" id="ENSCINT00000032397.1">
    <property type="protein sequence ID" value="ENSCINP00000034247.1"/>
    <property type="gene ID" value="ENSCING00000023499.1"/>
</dbReference>
<evidence type="ECO:0000256" key="1">
    <source>
        <dbReference type="SAM" id="MobiDB-lite"/>
    </source>
</evidence>
<dbReference type="GeneTree" id="ENSGT00390000017405"/>
<dbReference type="InterPro" id="IPR039989">
    <property type="entry name" value="NUDT9"/>
</dbReference>
<evidence type="ECO:0000259" key="2">
    <source>
        <dbReference type="PROSITE" id="PS51462"/>
    </source>
</evidence>
<feature type="domain" description="Nudix hydrolase" evidence="2">
    <location>
        <begin position="194"/>
        <end position="345"/>
    </location>
</feature>
<dbReference type="Proteomes" id="UP000008144">
    <property type="component" value="Chromosome 11"/>
</dbReference>
<dbReference type="GO" id="GO:0047631">
    <property type="term" value="F:ADP-ribose diphosphatase activity"/>
    <property type="evidence" value="ECO:0007669"/>
    <property type="project" value="InterPro"/>
</dbReference>
<feature type="compositionally biased region" description="Polar residues" evidence="1">
    <location>
        <begin position="33"/>
        <end position="46"/>
    </location>
</feature>
<reference evidence="3" key="2">
    <citation type="journal article" date="2008" name="Genome Biol.">
        <title>Improved genome assembly and evidence-based global gene model set for the chordate Ciona intestinalis: new insight into intron and operon populations.</title>
        <authorList>
            <person name="Satou Y."/>
            <person name="Mineta K."/>
            <person name="Ogasawara M."/>
            <person name="Sasakura Y."/>
            <person name="Shoguchi E."/>
            <person name="Ueno K."/>
            <person name="Yamada L."/>
            <person name="Matsumoto J."/>
            <person name="Wasserscheid J."/>
            <person name="Dewar K."/>
            <person name="Wiley G.B."/>
            <person name="Macmil S.L."/>
            <person name="Roe B.A."/>
            <person name="Zeller R.W."/>
            <person name="Hastings K.E."/>
            <person name="Lemaire P."/>
            <person name="Lindquist E."/>
            <person name="Endo T."/>
            <person name="Hotta K."/>
            <person name="Inaba K."/>
        </authorList>
    </citation>
    <scope>NUCLEOTIDE SEQUENCE [LARGE SCALE GENOMIC DNA]</scope>
    <source>
        <strain evidence="3">wild type</strain>
    </source>
</reference>
<accession>H2XX63</accession>
<keyword evidence="4" id="KW-1185">Reference proteome</keyword>